<dbReference type="GO" id="GO:0046872">
    <property type="term" value="F:metal ion binding"/>
    <property type="evidence" value="ECO:0007669"/>
    <property type="project" value="UniProtKB-KW"/>
</dbReference>
<evidence type="ECO:0000256" key="4">
    <source>
        <dbReference type="ARBA" id="ARBA00022833"/>
    </source>
</evidence>
<dbReference type="Gene3D" id="3.20.20.140">
    <property type="entry name" value="Metal-dependent hydrolases"/>
    <property type="match status" value="1"/>
</dbReference>
<reference evidence="6" key="1">
    <citation type="submission" date="2018-05" db="EMBL/GenBank/DDBJ databases">
        <authorList>
            <person name="Lanie J.A."/>
            <person name="Ng W.-L."/>
            <person name="Kazmierczak K.M."/>
            <person name="Andrzejewski T.M."/>
            <person name="Davidsen T.M."/>
            <person name="Wayne K.J."/>
            <person name="Tettelin H."/>
            <person name="Glass J.I."/>
            <person name="Rusch D."/>
            <person name="Podicherti R."/>
            <person name="Tsui H.-C.T."/>
            <person name="Winkler M.E."/>
        </authorList>
    </citation>
    <scope>NUCLEOTIDE SEQUENCE</scope>
</reference>
<dbReference type="GO" id="GO:0005829">
    <property type="term" value="C:cytosol"/>
    <property type="evidence" value="ECO:0007669"/>
    <property type="project" value="TreeGrafter"/>
</dbReference>
<dbReference type="EMBL" id="UINC01130001">
    <property type="protein sequence ID" value="SVD10783.1"/>
    <property type="molecule type" value="Genomic_DNA"/>
</dbReference>
<dbReference type="GO" id="GO:0006146">
    <property type="term" value="P:adenine catabolic process"/>
    <property type="evidence" value="ECO:0007669"/>
    <property type="project" value="TreeGrafter"/>
</dbReference>
<sequence>MDMPGFLRELPKVSLHCHLEGSIQAQTVVDLSNKHGIALPDFDEPEELYDYPDIYEFLKMYDIAAHSVRDHDDFRRVTYETLQEAASHSVRYREMFWSPKVHLDSGVDYQTAVDGVIQGIRDAEVDLGIECRLIADINRMETAEEGLAMVEVVTANPRPELIGVGLDYAEAGNPPERFTEAFKLAGDHGLHRTAHCAEDGPAVNI</sequence>
<feature type="domain" description="Adenosine deaminase" evidence="5">
    <location>
        <begin position="11"/>
        <end position="202"/>
    </location>
</feature>
<organism evidence="6">
    <name type="scientific">marine metagenome</name>
    <dbReference type="NCBI Taxonomy" id="408172"/>
    <lineage>
        <taxon>unclassified sequences</taxon>
        <taxon>metagenomes</taxon>
        <taxon>ecological metagenomes</taxon>
    </lineage>
</organism>
<gene>
    <name evidence="6" type="ORF">METZ01_LOCUS363637</name>
</gene>
<keyword evidence="3" id="KW-0378">Hydrolase</keyword>
<keyword evidence="2" id="KW-0479">Metal-binding</keyword>
<dbReference type="PANTHER" id="PTHR43114">
    <property type="entry name" value="ADENINE DEAMINASE"/>
    <property type="match status" value="1"/>
</dbReference>
<evidence type="ECO:0000313" key="6">
    <source>
        <dbReference type="EMBL" id="SVD10783.1"/>
    </source>
</evidence>
<protein>
    <recommendedName>
        <fullName evidence="5">Adenosine deaminase domain-containing protein</fullName>
    </recommendedName>
</protein>
<dbReference type="PANTHER" id="PTHR43114:SF6">
    <property type="entry name" value="ADENINE DEAMINASE"/>
    <property type="match status" value="1"/>
</dbReference>
<dbReference type="InterPro" id="IPR006330">
    <property type="entry name" value="Ado/ade_deaminase"/>
</dbReference>
<dbReference type="GO" id="GO:0000034">
    <property type="term" value="F:adenine deaminase activity"/>
    <property type="evidence" value="ECO:0007669"/>
    <property type="project" value="TreeGrafter"/>
</dbReference>
<evidence type="ECO:0000256" key="1">
    <source>
        <dbReference type="ARBA" id="ARBA00001947"/>
    </source>
</evidence>
<evidence type="ECO:0000256" key="3">
    <source>
        <dbReference type="ARBA" id="ARBA00022801"/>
    </source>
</evidence>
<accession>A0A382SLV7</accession>
<proteinExistence type="predicted"/>
<dbReference type="GO" id="GO:0043103">
    <property type="term" value="P:hypoxanthine salvage"/>
    <property type="evidence" value="ECO:0007669"/>
    <property type="project" value="TreeGrafter"/>
</dbReference>
<feature type="non-terminal residue" evidence="6">
    <location>
        <position position="205"/>
    </location>
</feature>
<comment type="cofactor">
    <cofactor evidence="1">
        <name>Zn(2+)</name>
        <dbReference type="ChEBI" id="CHEBI:29105"/>
    </cofactor>
</comment>
<name>A0A382SLV7_9ZZZZ</name>
<dbReference type="InterPro" id="IPR032466">
    <property type="entry name" value="Metal_Hydrolase"/>
</dbReference>
<dbReference type="InterPro" id="IPR001365">
    <property type="entry name" value="A_deaminase_dom"/>
</dbReference>
<evidence type="ECO:0000256" key="2">
    <source>
        <dbReference type="ARBA" id="ARBA00022723"/>
    </source>
</evidence>
<keyword evidence="4" id="KW-0862">Zinc</keyword>
<dbReference type="SUPFAM" id="SSF51556">
    <property type="entry name" value="Metallo-dependent hydrolases"/>
    <property type="match status" value="1"/>
</dbReference>
<evidence type="ECO:0000259" key="5">
    <source>
        <dbReference type="Pfam" id="PF00962"/>
    </source>
</evidence>
<dbReference type="Pfam" id="PF00962">
    <property type="entry name" value="A_deaminase"/>
    <property type="match status" value="1"/>
</dbReference>
<dbReference type="AlphaFoldDB" id="A0A382SLV7"/>